<evidence type="ECO:0000256" key="7">
    <source>
        <dbReference type="ARBA" id="ARBA00022833"/>
    </source>
</evidence>
<evidence type="ECO:0000256" key="9">
    <source>
        <dbReference type="ARBA" id="ARBA00023049"/>
    </source>
</evidence>
<evidence type="ECO:0000256" key="10">
    <source>
        <dbReference type="ARBA" id="ARBA00023136"/>
    </source>
</evidence>
<evidence type="ECO:0000256" key="3">
    <source>
        <dbReference type="ARBA" id="ARBA00007931"/>
    </source>
</evidence>
<evidence type="ECO:0000256" key="2">
    <source>
        <dbReference type="ARBA" id="ARBA00004141"/>
    </source>
</evidence>
<dbReference type="GO" id="GO:0004222">
    <property type="term" value="F:metalloendopeptidase activity"/>
    <property type="evidence" value="ECO:0007669"/>
    <property type="project" value="InterPro"/>
</dbReference>
<dbReference type="Pfam" id="PF02163">
    <property type="entry name" value="Peptidase_M50"/>
    <property type="match status" value="1"/>
</dbReference>
<dbReference type="InterPro" id="IPR008915">
    <property type="entry name" value="Peptidase_M50"/>
</dbReference>
<accession>A0A1E7QJY7</accession>
<dbReference type="Proteomes" id="UP000175679">
    <property type="component" value="Unassembled WGS sequence"/>
</dbReference>
<proteinExistence type="inferred from homology"/>
<feature type="transmembrane region" description="Helical" evidence="11">
    <location>
        <begin position="357"/>
        <end position="375"/>
    </location>
</feature>
<dbReference type="Pfam" id="PF17820">
    <property type="entry name" value="PDZ_6"/>
    <property type="match status" value="1"/>
</dbReference>
<feature type="transmembrane region" description="Helical" evidence="11">
    <location>
        <begin position="125"/>
        <end position="152"/>
    </location>
</feature>
<evidence type="ECO:0000256" key="5">
    <source>
        <dbReference type="ARBA" id="ARBA00022692"/>
    </source>
</evidence>
<reference evidence="13 14" key="1">
    <citation type="submission" date="2016-09" db="EMBL/GenBank/DDBJ databases">
        <title>Genomic evidence for plant-parasitic nematodes as the earliest Wolbachia hosts.</title>
        <authorList>
            <person name="Brown A.M."/>
            <person name="Wasala S.K."/>
            <person name="Howe D.K."/>
            <person name="Peetz A.B."/>
            <person name="Zasada I.A."/>
            <person name="Denver D.R."/>
        </authorList>
    </citation>
    <scope>NUCLEOTIDE SEQUENCE [LARGE SCALE GENOMIC DNA]</scope>
    <source>
        <strain evidence="14">wPpe</strain>
    </source>
</reference>
<keyword evidence="6 11" id="KW-0378">Hydrolase</keyword>
<evidence type="ECO:0000256" key="11">
    <source>
        <dbReference type="RuleBase" id="RU362031"/>
    </source>
</evidence>
<dbReference type="SUPFAM" id="SSF50156">
    <property type="entry name" value="PDZ domain-like"/>
    <property type="match status" value="1"/>
</dbReference>
<comment type="cofactor">
    <cofactor evidence="1 11">
        <name>Zn(2+)</name>
        <dbReference type="ChEBI" id="CHEBI:29105"/>
    </cofactor>
</comment>
<organism evidence="13 14">
    <name type="scientific">Wolbachia pipientis</name>
    <dbReference type="NCBI Taxonomy" id="955"/>
    <lineage>
        <taxon>Bacteria</taxon>
        <taxon>Pseudomonadati</taxon>
        <taxon>Pseudomonadota</taxon>
        <taxon>Alphaproteobacteria</taxon>
        <taxon>Rickettsiales</taxon>
        <taxon>Anaplasmataceae</taxon>
        <taxon>Wolbachieae</taxon>
        <taxon>Wolbachia</taxon>
    </lineage>
</organism>
<protein>
    <recommendedName>
        <fullName evidence="11">Zinc metalloprotease</fullName>
        <ecNumber evidence="11">3.4.24.-</ecNumber>
    </recommendedName>
</protein>
<dbReference type="InterPro" id="IPR004387">
    <property type="entry name" value="Pept_M50_Zn"/>
</dbReference>
<comment type="caution">
    <text evidence="13">The sequence shown here is derived from an EMBL/GenBank/DDBJ whole genome shotgun (WGS) entry which is preliminary data.</text>
</comment>
<dbReference type="PROSITE" id="PS50106">
    <property type="entry name" value="PDZ"/>
    <property type="match status" value="1"/>
</dbReference>
<dbReference type="RefSeq" id="WP_070064948.1">
    <property type="nucleotide sequence ID" value="NZ_MJMG01000005.1"/>
</dbReference>
<dbReference type="InterPro" id="IPR001478">
    <property type="entry name" value="PDZ"/>
</dbReference>
<evidence type="ECO:0000313" key="13">
    <source>
        <dbReference type="EMBL" id="OEY86778.1"/>
    </source>
</evidence>
<feature type="transmembrane region" description="Helical" evidence="11">
    <location>
        <begin position="307"/>
        <end position="327"/>
    </location>
</feature>
<comment type="similarity">
    <text evidence="3 11">Belongs to the peptidase M50B family.</text>
</comment>
<dbReference type="OrthoDB" id="9782003at2"/>
<dbReference type="Gene3D" id="2.30.42.10">
    <property type="match status" value="1"/>
</dbReference>
<dbReference type="CDD" id="cd06163">
    <property type="entry name" value="S2P-M50_PDZ_RseP-like"/>
    <property type="match status" value="1"/>
</dbReference>
<evidence type="ECO:0000256" key="1">
    <source>
        <dbReference type="ARBA" id="ARBA00001947"/>
    </source>
</evidence>
<dbReference type="InterPro" id="IPR036034">
    <property type="entry name" value="PDZ_sf"/>
</dbReference>
<comment type="subcellular location">
    <subcellularLocation>
        <location evidence="2">Membrane</location>
        <topology evidence="2">Multi-pass membrane protein</topology>
    </subcellularLocation>
</comment>
<dbReference type="PANTHER" id="PTHR42837">
    <property type="entry name" value="REGULATOR OF SIGMA-E PROTEASE RSEP"/>
    <property type="match status" value="1"/>
</dbReference>
<sequence>MELVASLIHKFGYALYYFLSFSLYYFLSFSLIISVVIFVHEFGHYIVAKLCKVKVESFSIGFGPEIFGFNDKSGTRWRLSIIPLGGYVKMLGDMNAASIPIDQQDLTDKEKLYAFSAKPRYKKAAIVFAGPFANILFSIIVFTVVSAVWGYYHIPPVVQNIVIDSPAEKAGLLPGDTITKVNGYKVKSFEDIRRIMVLHINRENVEIEYMRGNKKYKTIIAYLKVKNKDIAGNVVEVPTIGIVLMNPELKNPSFLESIDRAIKETYYTIYLSFRAIIQMITMERSIGEISGPIKIAQYSVQSVKKGVLVILNFMALISANLAIMNLLPIPLLDGGHLFQYIIEAIIRRDISLRYQKYAAILGASIILLLTVVTVWNDMKHFIST</sequence>
<dbReference type="GO" id="GO:0006508">
    <property type="term" value="P:proteolysis"/>
    <property type="evidence" value="ECO:0007669"/>
    <property type="project" value="UniProtKB-KW"/>
</dbReference>
<dbReference type="InterPro" id="IPR041489">
    <property type="entry name" value="PDZ_6"/>
</dbReference>
<evidence type="ECO:0000259" key="12">
    <source>
        <dbReference type="PROSITE" id="PS50106"/>
    </source>
</evidence>
<evidence type="ECO:0000256" key="8">
    <source>
        <dbReference type="ARBA" id="ARBA00022989"/>
    </source>
</evidence>
<keyword evidence="10 11" id="KW-0472">Membrane</keyword>
<keyword evidence="7 11" id="KW-0862">Zinc</keyword>
<gene>
    <name evidence="13" type="ORF">BIY23_01955</name>
</gene>
<evidence type="ECO:0000313" key="14">
    <source>
        <dbReference type="Proteomes" id="UP000175679"/>
    </source>
</evidence>
<keyword evidence="11" id="KW-0479">Metal-binding</keyword>
<keyword evidence="8 11" id="KW-1133">Transmembrane helix</keyword>
<dbReference type="EC" id="3.4.24.-" evidence="11"/>
<evidence type="ECO:0000256" key="4">
    <source>
        <dbReference type="ARBA" id="ARBA00022670"/>
    </source>
</evidence>
<dbReference type="GO" id="GO:0016020">
    <property type="term" value="C:membrane"/>
    <property type="evidence" value="ECO:0007669"/>
    <property type="project" value="UniProtKB-SubCell"/>
</dbReference>
<dbReference type="NCBIfam" id="TIGR00054">
    <property type="entry name" value="RIP metalloprotease RseP"/>
    <property type="match status" value="1"/>
</dbReference>
<dbReference type="AlphaFoldDB" id="A0A1E7QJY7"/>
<keyword evidence="5 11" id="KW-0812">Transmembrane</keyword>
<feature type="transmembrane region" description="Helical" evidence="11">
    <location>
        <begin position="15"/>
        <end position="39"/>
    </location>
</feature>
<dbReference type="SMART" id="SM00228">
    <property type="entry name" value="PDZ"/>
    <property type="match status" value="1"/>
</dbReference>
<name>A0A1E7QJY7_WOLPI</name>
<dbReference type="EMBL" id="MJMG01000005">
    <property type="protein sequence ID" value="OEY86778.1"/>
    <property type="molecule type" value="Genomic_DNA"/>
</dbReference>
<feature type="domain" description="PDZ" evidence="12">
    <location>
        <begin position="157"/>
        <end position="213"/>
    </location>
</feature>
<dbReference type="PANTHER" id="PTHR42837:SF2">
    <property type="entry name" value="MEMBRANE METALLOPROTEASE ARASP2, CHLOROPLASTIC-RELATED"/>
    <property type="match status" value="1"/>
</dbReference>
<keyword evidence="9 11" id="KW-0482">Metalloprotease</keyword>
<keyword evidence="4 13" id="KW-0645">Protease</keyword>
<keyword evidence="14" id="KW-1185">Reference proteome</keyword>
<dbReference type="GO" id="GO:0046872">
    <property type="term" value="F:metal ion binding"/>
    <property type="evidence" value="ECO:0007669"/>
    <property type="project" value="UniProtKB-KW"/>
</dbReference>
<evidence type="ECO:0000256" key="6">
    <source>
        <dbReference type="ARBA" id="ARBA00022801"/>
    </source>
</evidence>
<dbReference type="CDD" id="cd23081">
    <property type="entry name" value="cpPDZ_EcRseP-like"/>
    <property type="match status" value="1"/>
</dbReference>